<dbReference type="EMBL" id="CM042040">
    <property type="protein sequence ID" value="KAI3716966.1"/>
    <property type="molecule type" value="Genomic_DNA"/>
</dbReference>
<comment type="caution">
    <text evidence="1">The sequence shown here is derived from an EMBL/GenBank/DDBJ whole genome shotgun (WGS) entry which is preliminary data.</text>
</comment>
<keyword evidence="2" id="KW-1185">Reference proteome</keyword>
<dbReference type="Proteomes" id="UP001056120">
    <property type="component" value="Linkage Group LG23"/>
</dbReference>
<protein>
    <submittedName>
        <fullName evidence="1">Uncharacterized protein</fullName>
    </submittedName>
</protein>
<organism evidence="1 2">
    <name type="scientific">Smallanthus sonchifolius</name>
    <dbReference type="NCBI Taxonomy" id="185202"/>
    <lineage>
        <taxon>Eukaryota</taxon>
        <taxon>Viridiplantae</taxon>
        <taxon>Streptophyta</taxon>
        <taxon>Embryophyta</taxon>
        <taxon>Tracheophyta</taxon>
        <taxon>Spermatophyta</taxon>
        <taxon>Magnoliopsida</taxon>
        <taxon>eudicotyledons</taxon>
        <taxon>Gunneridae</taxon>
        <taxon>Pentapetalae</taxon>
        <taxon>asterids</taxon>
        <taxon>campanulids</taxon>
        <taxon>Asterales</taxon>
        <taxon>Asteraceae</taxon>
        <taxon>Asteroideae</taxon>
        <taxon>Heliantheae alliance</taxon>
        <taxon>Millerieae</taxon>
        <taxon>Smallanthus</taxon>
    </lineage>
</organism>
<name>A0ACB9B5B5_9ASTR</name>
<reference evidence="1 2" key="2">
    <citation type="journal article" date="2022" name="Mol. Ecol. Resour.">
        <title>The genomes of chicory, endive, great burdock and yacon provide insights into Asteraceae paleo-polyploidization history and plant inulin production.</title>
        <authorList>
            <person name="Fan W."/>
            <person name="Wang S."/>
            <person name="Wang H."/>
            <person name="Wang A."/>
            <person name="Jiang F."/>
            <person name="Liu H."/>
            <person name="Zhao H."/>
            <person name="Xu D."/>
            <person name="Zhang Y."/>
        </authorList>
    </citation>
    <scope>NUCLEOTIDE SEQUENCE [LARGE SCALE GENOMIC DNA]</scope>
    <source>
        <strain evidence="2">cv. Yunnan</strain>
        <tissue evidence="1">Leaves</tissue>
    </source>
</reference>
<evidence type="ECO:0000313" key="2">
    <source>
        <dbReference type="Proteomes" id="UP001056120"/>
    </source>
</evidence>
<proteinExistence type="predicted"/>
<sequence length="180" mass="20412">MAANGDLEVSPMQKKDCFFFVQYGRCSYGQNCRYNHPPKEDSQVVQEGRTENLYANYRRKIQCKFYRAGFCKYGTYCEFNHSMPDPPHEYNSQGLPMRLGEHVCSFYMSNLWCGYGAGCKFHHPELQSAVADQVYASGQAQEYDDGVVDASGQAQEYDDGVVASTDGGYYPISHYPYNGN</sequence>
<evidence type="ECO:0000313" key="1">
    <source>
        <dbReference type="EMBL" id="KAI3716966.1"/>
    </source>
</evidence>
<accession>A0ACB9B5B5</accession>
<reference evidence="2" key="1">
    <citation type="journal article" date="2022" name="Mol. Ecol. Resour.">
        <title>The genomes of chicory, endive, great burdock and yacon provide insights into Asteraceae palaeo-polyploidization history and plant inulin production.</title>
        <authorList>
            <person name="Fan W."/>
            <person name="Wang S."/>
            <person name="Wang H."/>
            <person name="Wang A."/>
            <person name="Jiang F."/>
            <person name="Liu H."/>
            <person name="Zhao H."/>
            <person name="Xu D."/>
            <person name="Zhang Y."/>
        </authorList>
    </citation>
    <scope>NUCLEOTIDE SEQUENCE [LARGE SCALE GENOMIC DNA]</scope>
    <source>
        <strain evidence="2">cv. Yunnan</strain>
    </source>
</reference>
<gene>
    <name evidence="1" type="ORF">L1987_68219</name>
</gene>